<dbReference type="AlphaFoldDB" id="X0XHG5"/>
<organism evidence="1">
    <name type="scientific">marine sediment metagenome</name>
    <dbReference type="NCBI Taxonomy" id="412755"/>
    <lineage>
        <taxon>unclassified sequences</taxon>
        <taxon>metagenomes</taxon>
        <taxon>ecological metagenomes</taxon>
    </lineage>
</organism>
<evidence type="ECO:0000313" key="1">
    <source>
        <dbReference type="EMBL" id="GAG36083.1"/>
    </source>
</evidence>
<dbReference type="EMBL" id="BARS01044429">
    <property type="protein sequence ID" value="GAG36083.1"/>
    <property type="molecule type" value="Genomic_DNA"/>
</dbReference>
<gene>
    <name evidence="1" type="ORF">S01H1_67124</name>
</gene>
<reference evidence="1" key="1">
    <citation type="journal article" date="2014" name="Front. Microbiol.">
        <title>High frequency of phylogenetically diverse reductive dehalogenase-homologous genes in deep subseafloor sedimentary metagenomes.</title>
        <authorList>
            <person name="Kawai M."/>
            <person name="Futagami T."/>
            <person name="Toyoda A."/>
            <person name="Takaki Y."/>
            <person name="Nishi S."/>
            <person name="Hori S."/>
            <person name="Arai W."/>
            <person name="Tsubouchi T."/>
            <person name="Morono Y."/>
            <person name="Uchiyama I."/>
            <person name="Ito T."/>
            <person name="Fujiyama A."/>
            <person name="Inagaki F."/>
            <person name="Takami H."/>
        </authorList>
    </citation>
    <scope>NUCLEOTIDE SEQUENCE</scope>
    <source>
        <strain evidence="1">Expedition CK06-06</strain>
    </source>
</reference>
<name>X0XHG5_9ZZZZ</name>
<sequence length="70" mass="8202">ADVAARMLGKEESSAEQLLILKAQITERLLANVPDREAEFPEKVQDTTSGFQVRAYPYYFPQYWPNFWNY</sequence>
<proteinExistence type="predicted"/>
<comment type="caution">
    <text evidence="1">The sequence shown here is derived from an EMBL/GenBank/DDBJ whole genome shotgun (WGS) entry which is preliminary data.</text>
</comment>
<protein>
    <submittedName>
        <fullName evidence="1">Uncharacterized protein</fullName>
    </submittedName>
</protein>
<feature type="non-terminal residue" evidence="1">
    <location>
        <position position="1"/>
    </location>
</feature>
<accession>X0XHG5</accession>